<evidence type="ECO:0008006" key="3">
    <source>
        <dbReference type="Google" id="ProtNLM"/>
    </source>
</evidence>
<sequence>MRRRLLRLTGMLLLAGWCLLFLRCETTEKSMVRALYLAQNEATVTVGLLYQAPEASADASEASAAMQMRLAEESTLEKALSSVQKKLPQKADYRLCDFLIISENTSEELLSAYESIVLESGRGRAAAKASILAVSTEELEKQLEAAEGLPDRLLNELKQESGRMPRLYQHRDGMFWPQLTLQDEELSAAGTSVFRKGEQRIKLDAQQTAVVQLLSGMYGTHTLWLAEEPVTIRRCSVSVTLKGESVRLRLDCQRGDETPQPGAAQCAQLARLCTQTVQSFWQQGIDLVHLQQRSALQYGVGREKITIKNDCPQLQTVVRFLPE</sequence>
<accession>A0ABU3TYE3</accession>
<evidence type="ECO:0000313" key="2">
    <source>
        <dbReference type="Proteomes" id="UP001263246"/>
    </source>
</evidence>
<dbReference type="RefSeq" id="WP_249238688.1">
    <property type="nucleotide sequence ID" value="NZ_CP094473.1"/>
</dbReference>
<keyword evidence="2" id="KW-1185">Reference proteome</keyword>
<evidence type="ECO:0000313" key="1">
    <source>
        <dbReference type="EMBL" id="MDU8688290.1"/>
    </source>
</evidence>
<dbReference type="Proteomes" id="UP001263246">
    <property type="component" value="Unassembled WGS sequence"/>
</dbReference>
<reference evidence="1 2" key="1">
    <citation type="submission" date="2023-10" db="EMBL/GenBank/DDBJ databases">
        <title>Host Genetic Regulation of Human Gut Microbial Structural Variation.</title>
        <authorList>
            <person name="Harmsen H.J.M."/>
        </authorList>
    </citation>
    <scope>NUCLEOTIDE SEQUENCE [LARGE SCALE GENOMIC DNA]</scope>
    <source>
        <strain evidence="1 2">HTF-F</strain>
    </source>
</reference>
<proteinExistence type="predicted"/>
<protein>
    <recommendedName>
        <fullName evidence="3">GerMN domain-containing protein</fullName>
    </recommendedName>
</protein>
<organism evidence="1 2">
    <name type="scientific">Faecalibacterium wellingii</name>
    <dbReference type="NCBI Taxonomy" id="2929491"/>
    <lineage>
        <taxon>Bacteria</taxon>
        <taxon>Bacillati</taxon>
        <taxon>Bacillota</taxon>
        <taxon>Clostridia</taxon>
        <taxon>Eubacteriales</taxon>
        <taxon>Oscillospiraceae</taxon>
        <taxon>Faecalibacterium</taxon>
    </lineage>
</organism>
<gene>
    <name evidence="1" type="ORF">RX402_05930</name>
</gene>
<name>A0ABU3TYE3_9FIRM</name>
<dbReference type="EMBL" id="JAWHPR010000003">
    <property type="protein sequence ID" value="MDU8688290.1"/>
    <property type="molecule type" value="Genomic_DNA"/>
</dbReference>
<comment type="caution">
    <text evidence="1">The sequence shown here is derived from an EMBL/GenBank/DDBJ whole genome shotgun (WGS) entry which is preliminary data.</text>
</comment>